<evidence type="ECO:0000313" key="2">
    <source>
        <dbReference type="EMBL" id="KFM79822.1"/>
    </source>
</evidence>
<feature type="transmembrane region" description="Helical" evidence="1">
    <location>
        <begin position="32"/>
        <end position="52"/>
    </location>
</feature>
<evidence type="ECO:0000313" key="3">
    <source>
        <dbReference type="Proteomes" id="UP000054359"/>
    </source>
</evidence>
<name>A0A087UR33_STEMI</name>
<dbReference type="EMBL" id="KK121147">
    <property type="protein sequence ID" value="KFM79822.1"/>
    <property type="molecule type" value="Genomic_DNA"/>
</dbReference>
<organism evidence="2 3">
    <name type="scientific">Stegodyphus mimosarum</name>
    <name type="common">African social velvet spider</name>
    <dbReference type="NCBI Taxonomy" id="407821"/>
    <lineage>
        <taxon>Eukaryota</taxon>
        <taxon>Metazoa</taxon>
        <taxon>Ecdysozoa</taxon>
        <taxon>Arthropoda</taxon>
        <taxon>Chelicerata</taxon>
        <taxon>Arachnida</taxon>
        <taxon>Araneae</taxon>
        <taxon>Araneomorphae</taxon>
        <taxon>Entelegynae</taxon>
        <taxon>Eresoidea</taxon>
        <taxon>Eresidae</taxon>
        <taxon>Stegodyphus</taxon>
    </lineage>
</organism>
<evidence type="ECO:0000256" key="1">
    <source>
        <dbReference type="SAM" id="Phobius"/>
    </source>
</evidence>
<proteinExistence type="predicted"/>
<dbReference type="Proteomes" id="UP000054359">
    <property type="component" value="Unassembled WGS sequence"/>
</dbReference>
<reference evidence="2 3" key="1">
    <citation type="submission" date="2013-11" db="EMBL/GenBank/DDBJ databases">
        <title>Genome sequencing of Stegodyphus mimosarum.</title>
        <authorList>
            <person name="Bechsgaard J."/>
        </authorList>
    </citation>
    <scope>NUCLEOTIDE SEQUENCE [LARGE SCALE GENOMIC DNA]</scope>
</reference>
<protein>
    <submittedName>
        <fullName evidence="2">Uncharacterized protein</fullName>
    </submittedName>
</protein>
<accession>A0A087UR33</accession>
<keyword evidence="1" id="KW-0812">Transmembrane</keyword>
<keyword evidence="1" id="KW-0472">Membrane</keyword>
<feature type="non-terminal residue" evidence="2">
    <location>
        <position position="55"/>
    </location>
</feature>
<sequence length="55" mass="6729">MSHVILLQQYLQLFIQYHWLNPLQKSHKNDGIFTSQFVSLLNYFVCVFRYVYTSR</sequence>
<keyword evidence="3" id="KW-1185">Reference proteome</keyword>
<gene>
    <name evidence="2" type="ORF">X975_08885</name>
</gene>
<keyword evidence="1" id="KW-1133">Transmembrane helix</keyword>
<dbReference type="AlphaFoldDB" id="A0A087UR33"/>